<protein>
    <submittedName>
        <fullName evidence="8">Chromate efflux transporter</fullName>
    </submittedName>
</protein>
<dbReference type="RefSeq" id="WP_345938585.1">
    <property type="nucleotide sequence ID" value="NZ_JBBKTW010000012.1"/>
</dbReference>
<evidence type="ECO:0000256" key="6">
    <source>
        <dbReference type="ARBA" id="ARBA00023136"/>
    </source>
</evidence>
<organism evidence="8 9">
    <name type="scientific">Tistrella arctica</name>
    <dbReference type="NCBI Taxonomy" id="3133430"/>
    <lineage>
        <taxon>Bacteria</taxon>
        <taxon>Pseudomonadati</taxon>
        <taxon>Pseudomonadota</taxon>
        <taxon>Alphaproteobacteria</taxon>
        <taxon>Geminicoccales</taxon>
        <taxon>Geminicoccaceae</taxon>
        <taxon>Tistrella</taxon>
    </lineage>
</organism>
<dbReference type="PANTHER" id="PTHR33567:SF3">
    <property type="entry name" value="CHROMATE ION TRANSPORTER (EUROFUNG)"/>
    <property type="match status" value="1"/>
</dbReference>
<proteinExistence type="inferred from homology"/>
<dbReference type="EMBL" id="JBBKTW010000012">
    <property type="protein sequence ID" value="MEN2991667.1"/>
    <property type="molecule type" value="Genomic_DNA"/>
</dbReference>
<comment type="similarity">
    <text evidence="2">Belongs to the chromate ion transporter (CHR) (TC 2.A.51) family.</text>
</comment>
<feature type="transmembrane region" description="Helical" evidence="7">
    <location>
        <begin position="92"/>
        <end position="114"/>
    </location>
</feature>
<evidence type="ECO:0000313" key="8">
    <source>
        <dbReference type="EMBL" id="MEN2991667.1"/>
    </source>
</evidence>
<keyword evidence="5 7" id="KW-1133">Transmembrane helix</keyword>
<dbReference type="InterPro" id="IPR014047">
    <property type="entry name" value="Chr_Tranpt_l_chain"/>
</dbReference>
<comment type="caution">
    <text evidence="8">The sequence shown here is derived from an EMBL/GenBank/DDBJ whole genome shotgun (WGS) entry which is preliminary data.</text>
</comment>
<feature type="transmembrane region" description="Helical" evidence="7">
    <location>
        <begin position="350"/>
        <end position="370"/>
    </location>
</feature>
<feature type="transmembrane region" description="Helical" evidence="7">
    <location>
        <begin position="382"/>
        <end position="415"/>
    </location>
</feature>
<dbReference type="PIRSF" id="PIRSF004810">
    <property type="entry name" value="ChrA"/>
    <property type="match status" value="1"/>
</dbReference>
<feature type="transmembrane region" description="Helical" evidence="7">
    <location>
        <begin position="313"/>
        <end position="338"/>
    </location>
</feature>
<feature type="transmembrane region" description="Helical" evidence="7">
    <location>
        <begin position="286"/>
        <end position="307"/>
    </location>
</feature>
<dbReference type="PANTHER" id="PTHR33567">
    <property type="entry name" value="CHROMATE ION TRANSPORTER (EUROFUNG)"/>
    <property type="match status" value="1"/>
</dbReference>
<evidence type="ECO:0000256" key="4">
    <source>
        <dbReference type="ARBA" id="ARBA00022692"/>
    </source>
</evidence>
<evidence type="ECO:0000256" key="3">
    <source>
        <dbReference type="ARBA" id="ARBA00022475"/>
    </source>
</evidence>
<feature type="transmembrane region" description="Helical" evidence="7">
    <location>
        <begin position="126"/>
        <end position="144"/>
    </location>
</feature>
<reference evidence="8 9" key="1">
    <citation type="submission" date="2024-03" db="EMBL/GenBank/DDBJ databases">
        <title>High-quality draft genome sequencing of Tistrella sp. BH-R2-4.</title>
        <authorList>
            <person name="Dong C."/>
        </authorList>
    </citation>
    <scope>NUCLEOTIDE SEQUENCE [LARGE SCALE GENOMIC DNA]</scope>
    <source>
        <strain evidence="8 9">BH-R2-4</strain>
    </source>
</reference>
<dbReference type="NCBIfam" id="TIGR00937">
    <property type="entry name" value="2A51"/>
    <property type="match status" value="1"/>
</dbReference>
<keyword evidence="6 7" id="KW-0472">Membrane</keyword>
<gene>
    <name evidence="8" type="primary">chrA</name>
    <name evidence="8" type="ORF">WG926_25370</name>
</gene>
<evidence type="ECO:0000256" key="5">
    <source>
        <dbReference type="ARBA" id="ARBA00022989"/>
    </source>
</evidence>
<feature type="transmembrane region" description="Helical" evidence="7">
    <location>
        <begin position="253"/>
        <end position="274"/>
    </location>
</feature>
<dbReference type="Pfam" id="PF02417">
    <property type="entry name" value="Chromate_transp"/>
    <property type="match status" value="2"/>
</dbReference>
<keyword evidence="4 7" id="KW-0812">Transmembrane</keyword>
<evidence type="ECO:0000313" key="9">
    <source>
        <dbReference type="Proteomes" id="UP001413721"/>
    </source>
</evidence>
<dbReference type="Proteomes" id="UP001413721">
    <property type="component" value="Unassembled WGS sequence"/>
</dbReference>
<evidence type="ECO:0000256" key="7">
    <source>
        <dbReference type="SAM" id="Phobius"/>
    </source>
</evidence>
<dbReference type="InterPro" id="IPR003370">
    <property type="entry name" value="Chromate_transpt"/>
</dbReference>
<keyword evidence="9" id="KW-1185">Reference proteome</keyword>
<comment type="subcellular location">
    <subcellularLocation>
        <location evidence="1">Cell membrane</location>
        <topology evidence="1">Multi-pass membrane protein</topology>
    </subcellularLocation>
</comment>
<evidence type="ECO:0000256" key="2">
    <source>
        <dbReference type="ARBA" id="ARBA00005262"/>
    </source>
</evidence>
<keyword evidence="3" id="KW-1003">Cell membrane</keyword>
<feature type="transmembrane region" description="Helical" evidence="7">
    <location>
        <begin position="220"/>
        <end position="241"/>
    </location>
</feature>
<evidence type="ECO:0000256" key="1">
    <source>
        <dbReference type="ARBA" id="ARBA00004651"/>
    </source>
</evidence>
<sequence length="416" mass="41161">MGQNHDAASAPAVARGSMAEVFGAFLKLGCTAFGGPVAHLGFFRTEFVDRRGWLDDAGYARLVALCQFLPGPASSQVGVALGLGRAGLGGALAAWAGFTLPSALLMIMAGLAVAGGQGGGWLPDGLTGGLKIAALAVVVQAVAGMARSLAPDARRMTLAVTAAALALMVPGLAGQLGGILLGLIVAAVVPLDADASAPAATPATPAATRATTRPVPRRAALVAAVLFVAGLVLLPLAAASGGPLAALAALADGMYRAGSMVFGGGHVVLPLLAAETASQVDAQAFMMGYGLAQAVPGPLFTFGAFLGAVAGGWIGGVVALVAIFLPALLLVVAVLPLWDRVSRRPWARRLLAGVNAAVLGLLMAALYHPVFTSAVAGPRDAALALVALVALLVWRLPVWALVPAAAAAGMAAAAIG</sequence>
<accession>A0ABU9YSN9</accession>
<name>A0ABU9YSN9_9PROT</name>